<evidence type="ECO:0000313" key="9">
    <source>
        <dbReference type="EMBL" id="MDR6226751.1"/>
    </source>
</evidence>
<dbReference type="InterPro" id="IPR051393">
    <property type="entry name" value="ABC_transporter_permease"/>
</dbReference>
<reference evidence="9 10" key="1">
    <citation type="submission" date="2023-07" db="EMBL/GenBank/DDBJ databases">
        <title>Genomic Encyclopedia of Type Strains, Phase IV (KMG-IV): sequencing the most valuable type-strain genomes for metagenomic binning, comparative biology and taxonomic classification.</title>
        <authorList>
            <person name="Goeker M."/>
        </authorList>
    </citation>
    <scope>NUCLEOTIDE SEQUENCE [LARGE SCALE GENOMIC DNA]</scope>
    <source>
        <strain evidence="9 10">DSM 45903</strain>
    </source>
</reference>
<keyword evidence="2 7" id="KW-0813">Transport</keyword>
<dbReference type="Proteomes" id="UP001185012">
    <property type="component" value="Unassembled WGS sequence"/>
</dbReference>
<keyword evidence="4 7" id="KW-0812">Transmembrane</keyword>
<comment type="subcellular location">
    <subcellularLocation>
        <location evidence="1 7">Cell membrane</location>
        <topology evidence="1 7">Multi-pass membrane protein</topology>
    </subcellularLocation>
</comment>
<dbReference type="EMBL" id="JAVDQG010000006">
    <property type="protein sequence ID" value="MDR6226751.1"/>
    <property type="molecule type" value="Genomic_DNA"/>
</dbReference>
<keyword evidence="10" id="KW-1185">Reference proteome</keyword>
<keyword evidence="5 7" id="KW-1133">Transmembrane helix</keyword>
<dbReference type="SUPFAM" id="SSF161098">
    <property type="entry name" value="MetI-like"/>
    <property type="match status" value="1"/>
</dbReference>
<feature type="transmembrane region" description="Helical" evidence="7">
    <location>
        <begin position="278"/>
        <end position="304"/>
    </location>
</feature>
<proteinExistence type="inferred from homology"/>
<evidence type="ECO:0000256" key="1">
    <source>
        <dbReference type="ARBA" id="ARBA00004651"/>
    </source>
</evidence>
<dbReference type="Gene3D" id="1.10.3720.10">
    <property type="entry name" value="MetI-like"/>
    <property type="match status" value="1"/>
</dbReference>
<feature type="domain" description="ABC transmembrane type-1" evidence="8">
    <location>
        <begin position="87"/>
        <end position="301"/>
    </location>
</feature>
<protein>
    <submittedName>
        <fullName evidence="9">Cellobiose transport system permease protein</fullName>
    </submittedName>
</protein>
<name>A0ABU1IPN0_9BACL</name>
<dbReference type="Pfam" id="PF00528">
    <property type="entry name" value="BPD_transp_1"/>
    <property type="match status" value="1"/>
</dbReference>
<dbReference type="PANTHER" id="PTHR30193:SF37">
    <property type="entry name" value="INNER MEMBRANE ABC TRANSPORTER PERMEASE PROTEIN YCJO"/>
    <property type="match status" value="1"/>
</dbReference>
<feature type="transmembrane region" description="Helical" evidence="7">
    <location>
        <begin position="91"/>
        <end position="113"/>
    </location>
</feature>
<evidence type="ECO:0000256" key="3">
    <source>
        <dbReference type="ARBA" id="ARBA00022475"/>
    </source>
</evidence>
<dbReference type="InterPro" id="IPR000515">
    <property type="entry name" value="MetI-like"/>
</dbReference>
<feature type="transmembrane region" description="Helical" evidence="7">
    <location>
        <begin position="177"/>
        <end position="197"/>
    </location>
</feature>
<dbReference type="PROSITE" id="PS50928">
    <property type="entry name" value="ABC_TM1"/>
    <property type="match status" value="1"/>
</dbReference>
<feature type="transmembrane region" description="Helical" evidence="7">
    <location>
        <begin position="228"/>
        <end position="248"/>
    </location>
</feature>
<dbReference type="CDD" id="cd06261">
    <property type="entry name" value="TM_PBP2"/>
    <property type="match status" value="1"/>
</dbReference>
<dbReference type="PANTHER" id="PTHR30193">
    <property type="entry name" value="ABC TRANSPORTER PERMEASE PROTEIN"/>
    <property type="match status" value="1"/>
</dbReference>
<gene>
    <name evidence="9" type="ORF">JOE21_002761</name>
</gene>
<dbReference type="InterPro" id="IPR035906">
    <property type="entry name" value="MetI-like_sf"/>
</dbReference>
<accession>A0ABU1IPN0</accession>
<feature type="transmembrane region" description="Helical" evidence="7">
    <location>
        <begin position="28"/>
        <end position="51"/>
    </location>
</feature>
<evidence type="ECO:0000256" key="4">
    <source>
        <dbReference type="ARBA" id="ARBA00022692"/>
    </source>
</evidence>
<organism evidence="9 10">
    <name type="scientific">Desmospora profundinema</name>
    <dbReference type="NCBI Taxonomy" id="1571184"/>
    <lineage>
        <taxon>Bacteria</taxon>
        <taxon>Bacillati</taxon>
        <taxon>Bacillota</taxon>
        <taxon>Bacilli</taxon>
        <taxon>Bacillales</taxon>
        <taxon>Thermoactinomycetaceae</taxon>
        <taxon>Desmospora</taxon>
    </lineage>
</organism>
<keyword evidence="6 7" id="KW-0472">Membrane</keyword>
<feature type="transmembrane region" description="Helical" evidence="7">
    <location>
        <begin position="125"/>
        <end position="146"/>
    </location>
</feature>
<evidence type="ECO:0000313" key="10">
    <source>
        <dbReference type="Proteomes" id="UP001185012"/>
    </source>
</evidence>
<evidence type="ECO:0000256" key="7">
    <source>
        <dbReference type="RuleBase" id="RU363032"/>
    </source>
</evidence>
<comment type="similarity">
    <text evidence="7">Belongs to the binding-protein-dependent transport system permease family.</text>
</comment>
<evidence type="ECO:0000256" key="2">
    <source>
        <dbReference type="ARBA" id="ARBA00022448"/>
    </source>
</evidence>
<sequence>MITLEKKRPSPPLGVKGRWWTEKRKNAFSGYLFILPFFLLFAVFGLFPILFSFQLAFFKWDGLNEKVFVGWENFQLILNDALFWKSLYNTFLIGIMGTLPQLIVALVLASALNSRMVRYRHLFRVAYFLPFVTSIVAVSVIFSIIFSSNPAGLANVLLSWVGISPIHWDTSEWGVKIAISVMVFWRWVGYNTIIYLAGLQSIPRELYEAAKIDGASVLQQWRHITLPMLKPVVIFTVFLSTIGSLQLFTEPLVFMGRNLREEGMTVVLYLYRDAFNQFAFGTASATAVVLFIIIAAFSVLNVLLANRIGKGGGL</sequence>
<evidence type="ECO:0000256" key="5">
    <source>
        <dbReference type="ARBA" id="ARBA00022989"/>
    </source>
</evidence>
<evidence type="ECO:0000256" key="6">
    <source>
        <dbReference type="ARBA" id="ARBA00023136"/>
    </source>
</evidence>
<keyword evidence="3" id="KW-1003">Cell membrane</keyword>
<comment type="caution">
    <text evidence="9">The sequence shown here is derived from an EMBL/GenBank/DDBJ whole genome shotgun (WGS) entry which is preliminary data.</text>
</comment>
<evidence type="ECO:0000259" key="8">
    <source>
        <dbReference type="PROSITE" id="PS50928"/>
    </source>
</evidence>